<dbReference type="EMBL" id="ML735023">
    <property type="protein sequence ID" value="KAB8201278.1"/>
    <property type="molecule type" value="Genomic_DNA"/>
</dbReference>
<keyword evidence="1" id="KW-0472">Membrane</keyword>
<name>A0A5N6D8B4_ASPPA</name>
<organism evidence="2 3">
    <name type="scientific">Aspergillus parasiticus</name>
    <dbReference type="NCBI Taxonomy" id="5067"/>
    <lineage>
        <taxon>Eukaryota</taxon>
        <taxon>Fungi</taxon>
        <taxon>Dikarya</taxon>
        <taxon>Ascomycota</taxon>
        <taxon>Pezizomycotina</taxon>
        <taxon>Eurotiomycetes</taxon>
        <taxon>Eurotiomycetidae</taxon>
        <taxon>Eurotiales</taxon>
        <taxon>Aspergillaceae</taxon>
        <taxon>Aspergillus</taxon>
        <taxon>Aspergillus subgen. Circumdati</taxon>
    </lineage>
</organism>
<reference evidence="2 3" key="1">
    <citation type="submission" date="2019-04" db="EMBL/GenBank/DDBJ databases">
        <title>Fungal friends and foes A comparative genomics study of 23 Aspergillus species from section Flavi.</title>
        <authorList>
            <consortium name="DOE Joint Genome Institute"/>
            <person name="Kjaerbolling I."/>
            <person name="Vesth T.C."/>
            <person name="Frisvad J.C."/>
            <person name="Nybo J.L."/>
            <person name="Theobald S."/>
            <person name="Kildgaard S."/>
            <person name="Petersen T.I."/>
            <person name="Kuo A."/>
            <person name="Sato A."/>
            <person name="Lyhne E.K."/>
            <person name="Kogle M.E."/>
            <person name="Wiebenga A."/>
            <person name="Kun R.S."/>
            <person name="Lubbers R.J."/>
            <person name="Makela M.R."/>
            <person name="Barry K."/>
            <person name="Chovatia M."/>
            <person name="Clum A."/>
            <person name="Daum C."/>
            <person name="Haridas S."/>
            <person name="He G."/>
            <person name="LaButti K."/>
            <person name="Lipzen A."/>
            <person name="Mondo S."/>
            <person name="Pangilinan J."/>
            <person name="Riley R."/>
            <person name="Salamov A."/>
            <person name="Simmons B.A."/>
            <person name="Magnuson J.K."/>
            <person name="Henrissat B."/>
            <person name="Mortensen U.H."/>
            <person name="Larsen T.O."/>
            <person name="De vries R.P."/>
            <person name="Grigoriev I.V."/>
            <person name="Machida M."/>
            <person name="Baker S.E."/>
            <person name="Andersen M.R."/>
        </authorList>
    </citation>
    <scope>NUCLEOTIDE SEQUENCE [LARGE SCALE GENOMIC DNA]</scope>
    <source>
        <strain evidence="2 3">CBS 117618</strain>
    </source>
</reference>
<dbReference type="VEuPathDB" id="FungiDB:BDV34DRAFT_203046"/>
<evidence type="ECO:0000313" key="2">
    <source>
        <dbReference type="EMBL" id="KAB8201278.1"/>
    </source>
</evidence>
<keyword evidence="1" id="KW-1133">Transmembrane helix</keyword>
<keyword evidence="1" id="KW-0812">Transmembrane</keyword>
<keyword evidence="3" id="KW-1185">Reference proteome</keyword>
<gene>
    <name evidence="2" type="ORF">BDV34DRAFT_203046</name>
</gene>
<dbReference type="Proteomes" id="UP000326532">
    <property type="component" value="Unassembled WGS sequence"/>
</dbReference>
<accession>A0A5N6D8B4</accession>
<dbReference type="AlphaFoldDB" id="A0A5N6D8B4"/>
<proteinExistence type="predicted"/>
<protein>
    <submittedName>
        <fullName evidence="2">Uncharacterized protein</fullName>
    </submittedName>
</protein>
<evidence type="ECO:0000313" key="3">
    <source>
        <dbReference type="Proteomes" id="UP000326532"/>
    </source>
</evidence>
<feature type="transmembrane region" description="Helical" evidence="1">
    <location>
        <begin position="36"/>
        <end position="56"/>
    </location>
</feature>
<sequence>MSTAEKDACAACYPRKNLRLIRDRCKVHRAGLYQVLYRACMLLGFLVMVAVLLYMVRSYRRSRRSRTLRNLAAETFLSSDLLPMATTTSVSTSSYSELDLRTEYNPAMGDIQNSGANLSMTERRLRRLGLFDREHRKGVRDVFDLESHGCIREGSGLPKERIPVLPRASNASLRKHFRAET</sequence>
<dbReference type="OMA" id="CAACYPR"/>
<evidence type="ECO:0000256" key="1">
    <source>
        <dbReference type="SAM" id="Phobius"/>
    </source>
</evidence>